<evidence type="ECO:0000259" key="10">
    <source>
        <dbReference type="PROSITE" id="PS50867"/>
    </source>
</evidence>
<evidence type="ECO:0000256" key="6">
    <source>
        <dbReference type="ARBA" id="ARBA00022723"/>
    </source>
</evidence>
<feature type="domain" description="SET" evidence="9">
    <location>
        <begin position="369"/>
        <end position="501"/>
    </location>
</feature>
<evidence type="ECO:0000256" key="7">
    <source>
        <dbReference type="ARBA" id="ARBA00022833"/>
    </source>
</evidence>
<feature type="domain" description="Post-SET" evidence="11">
    <location>
        <begin position="515"/>
        <end position="531"/>
    </location>
</feature>
<dbReference type="GO" id="GO:0005694">
    <property type="term" value="C:chromosome"/>
    <property type="evidence" value="ECO:0007669"/>
    <property type="project" value="UniProtKB-SubCell"/>
</dbReference>
<dbReference type="OrthoDB" id="308383at2759"/>
<evidence type="ECO:0000256" key="2">
    <source>
        <dbReference type="ARBA" id="ARBA00022454"/>
    </source>
</evidence>
<comment type="subcellular location">
    <subcellularLocation>
        <location evidence="1">Chromosome</location>
    </subcellularLocation>
</comment>
<evidence type="ECO:0000313" key="12">
    <source>
        <dbReference type="EMBL" id="KAJ5139058.1"/>
    </source>
</evidence>
<dbReference type="PANTHER" id="PTHR46223:SF3">
    <property type="entry name" value="HISTONE-LYSINE N-METHYLTRANSFERASE SET-23"/>
    <property type="match status" value="1"/>
</dbReference>
<evidence type="ECO:0000256" key="8">
    <source>
        <dbReference type="SAM" id="MobiDB-lite"/>
    </source>
</evidence>
<dbReference type="GO" id="GO:0042054">
    <property type="term" value="F:histone methyltransferase activity"/>
    <property type="evidence" value="ECO:0007669"/>
    <property type="project" value="InterPro"/>
</dbReference>
<dbReference type="GeneID" id="81403820"/>
<dbReference type="EMBL" id="JAPQKL010000003">
    <property type="protein sequence ID" value="KAJ5139058.1"/>
    <property type="molecule type" value="Genomic_DNA"/>
</dbReference>
<evidence type="ECO:0000256" key="5">
    <source>
        <dbReference type="ARBA" id="ARBA00022691"/>
    </source>
</evidence>
<dbReference type="InterPro" id="IPR007728">
    <property type="entry name" value="Pre-SET_dom"/>
</dbReference>
<keyword evidence="13" id="KW-1185">Reference proteome</keyword>
<feature type="domain" description="Pre-SET" evidence="10">
    <location>
        <begin position="289"/>
        <end position="366"/>
    </location>
</feature>
<sequence>MPDVSNEPATHNSPETALSETNQAGLIPETVESLIQELATHNSPENAPREINPAGSIPETAERHIREPATHTSPKAARSEINQAGLIPEAVESLTQELATHNSPGHARSGINQAGSIPETAETPLQATDRVVGLVPDQSELPAAKSADCIHNLARLLTDRLQQNHGCCHTTEDDEVIAKGTHPIARDPIDRHSVASSFSPPFGYHLTPKLESLLTQLKHVVDGTLERNHLTKLRHTLNEKLSRIAGPAVTANIDCPKLLARLADNFEFVNSYEYGAGVERIPDDSEFNIGCPCNANENGCDPSICDCLSIEEDSDDRIVPYQICESNPKLIVAKKDFLRRKAIIYECNSRCGCSGDRCWNHVVQQGRSVRLEIFDTGPRGLGLRSPDFLHRGQYIDLYLGEVIIKAEAEERENLTDGSHTQSYLFSLDWNVKDDEDEDRNMKVVDGRKFGSATRFINHSCNPNCKIVPVSTTNHVDEYLYNLAFFAIRDIAPGTELTFDYTQGDEQTTPAEVDPDAVPCLCGEANCRGQLWPNKRKGQGSRP</sequence>
<gene>
    <name evidence="12" type="ORF">N7515_003906</name>
</gene>
<dbReference type="SUPFAM" id="SSF82199">
    <property type="entry name" value="SET domain"/>
    <property type="match status" value="1"/>
</dbReference>
<accession>A0A9W9H612</accession>
<evidence type="ECO:0000256" key="4">
    <source>
        <dbReference type="ARBA" id="ARBA00022679"/>
    </source>
</evidence>
<keyword evidence="2" id="KW-0158">Chromosome</keyword>
<dbReference type="Pfam" id="PF05033">
    <property type="entry name" value="Pre-SET"/>
    <property type="match status" value="1"/>
</dbReference>
<dbReference type="InterPro" id="IPR003616">
    <property type="entry name" value="Post-SET_dom"/>
</dbReference>
<dbReference type="GO" id="GO:0005634">
    <property type="term" value="C:nucleus"/>
    <property type="evidence" value="ECO:0007669"/>
    <property type="project" value="InterPro"/>
</dbReference>
<keyword evidence="3" id="KW-0489">Methyltransferase</keyword>
<name>A0A9W9H612_9EURO</name>
<dbReference type="InterPro" id="IPR001214">
    <property type="entry name" value="SET_dom"/>
</dbReference>
<comment type="caution">
    <text evidence="12">The sequence shown here is derived from an EMBL/GenBank/DDBJ whole genome shotgun (WGS) entry which is preliminary data.</text>
</comment>
<dbReference type="Gene3D" id="2.170.270.10">
    <property type="entry name" value="SET domain"/>
    <property type="match status" value="1"/>
</dbReference>
<evidence type="ECO:0000256" key="3">
    <source>
        <dbReference type="ARBA" id="ARBA00022603"/>
    </source>
</evidence>
<feature type="compositionally biased region" description="Polar residues" evidence="8">
    <location>
        <begin position="7"/>
        <end position="24"/>
    </location>
</feature>
<evidence type="ECO:0000313" key="13">
    <source>
        <dbReference type="Proteomes" id="UP001149079"/>
    </source>
</evidence>
<dbReference type="PROSITE" id="PS50280">
    <property type="entry name" value="SET"/>
    <property type="match status" value="1"/>
</dbReference>
<dbReference type="GO" id="GO:0032259">
    <property type="term" value="P:methylation"/>
    <property type="evidence" value="ECO:0007669"/>
    <property type="project" value="UniProtKB-KW"/>
</dbReference>
<keyword evidence="5" id="KW-0949">S-adenosyl-L-methionine</keyword>
<reference evidence="12" key="1">
    <citation type="submission" date="2022-11" db="EMBL/GenBank/DDBJ databases">
        <authorList>
            <person name="Petersen C."/>
        </authorList>
    </citation>
    <scope>NUCLEOTIDE SEQUENCE</scope>
    <source>
        <strain evidence="12">IBT 22155</strain>
    </source>
</reference>
<evidence type="ECO:0000259" key="11">
    <source>
        <dbReference type="PROSITE" id="PS50868"/>
    </source>
</evidence>
<keyword evidence="4" id="KW-0808">Transferase</keyword>
<dbReference type="Pfam" id="PF00856">
    <property type="entry name" value="SET"/>
    <property type="match status" value="1"/>
</dbReference>
<dbReference type="Proteomes" id="UP001149079">
    <property type="component" value="Unassembled WGS sequence"/>
</dbReference>
<dbReference type="SMART" id="SM00317">
    <property type="entry name" value="SET"/>
    <property type="match status" value="1"/>
</dbReference>
<dbReference type="AlphaFoldDB" id="A0A9W9H612"/>
<proteinExistence type="predicted"/>
<dbReference type="PANTHER" id="PTHR46223">
    <property type="entry name" value="HISTONE-LYSINE N-METHYLTRANSFERASE SUV39H"/>
    <property type="match status" value="1"/>
</dbReference>
<reference evidence="12" key="2">
    <citation type="journal article" date="2023" name="IMA Fungus">
        <title>Comparative genomic study of the Penicillium genus elucidates a diverse pangenome and 15 lateral gene transfer events.</title>
        <authorList>
            <person name="Petersen C."/>
            <person name="Sorensen T."/>
            <person name="Nielsen M.R."/>
            <person name="Sondergaard T.E."/>
            <person name="Sorensen J.L."/>
            <person name="Fitzpatrick D.A."/>
            <person name="Frisvad J.C."/>
            <person name="Nielsen K.L."/>
        </authorList>
    </citation>
    <scope>NUCLEOTIDE SEQUENCE</scope>
    <source>
        <strain evidence="12">IBT 22155</strain>
    </source>
</reference>
<dbReference type="PROSITE" id="PS50868">
    <property type="entry name" value="POST_SET"/>
    <property type="match status" value="1"/>
</dbReference>
<protein>
    <submittedName>
        <fullName evidence="12">Uncharacterized protein</fullName>
    </submittedName>
</protein>
<keyword evidence="7" id="KW-0862">Zinc</keyword>
<organism evidence="12 13">
    <name type="scientific">Penicillium bovifimosum</name>
    <dbReference type="NCBI Taxonomy" id="126998"/>
    <lineage>
        <taxon>Eukaryota</taxon>
        <taxon>Fungi</taxon>
        <taxon>Dikarya</taxon>
        <taxon>Ascomycota</taxon>
        <taxon>Pezizomycotina</taxon>
        <taxon>Eurotiomycetes</taxon>
        <taxon>Eurotiomycetidae</taxon>
        <taxon>Eurotiales</taxon>
        <taxon>Aspergillaceae</taxon>
        <taxon>Penicillium</taxon>
    </lineage>
</organism>
<dbReference type="InterPro" id="IPR046341">
    <property type="entry name" value="SET_dom_sf"/>
</dbReference>
<dbReference type="GO" id="GO:0008270">
    <property type="term" value="F:zinc ion binding"/>
    <property type="evidence" value="ECO:0007669"/>
    <property type="project" value="InterPro"/>
</dbReference>
<evidence type="ECO:0000256" key="1">
    <source>
        <dbReference type="ARBA" id="ARBA00004286"/>
    </source>
</evidence>
<keyword evidence="6" id="KW-0479">Metal-binding</keyword>
<dbReference type="RefSeq" id="XP_056523707.1">
    <property type="nucleotide sequence ID" value="XM_056664650.1"/>
</dbReference>
<evidence type="ECO:0000259" key="9">
    <source>
        <dbReference type="PROSITE" id="PS50280"/>
    </source>
</evidence>
<dbReference type="InterPro" id="IPR050973">
    <property type="entry name" value="H3K9_Histone-Lys_N-MTase"/>
</dbReference>
<feature type="region of interest" description="Disordered" evidence="8">
    <location>
        <begin position="1"/>
        <end position="59"/>
    </location>
</feature>
<dbReference type="PROSITE" id="PS50867">
    <property type="entry name" value="PRE_SET"/>
    <property type="match status" value="1"/>
</dbReference>